<dbReference type="InterPro" id="IPR057767">
    <property type="entry name" value="UGSC-like_dom"/>
</dbReference>
<accession>A0A6J7AGZ3</accession>
<dbReference type="Pfam" id="PF24696">
    <property type="entry name" value="UGSC"/>
    <property type="match status" value="1"/>
</dbReference>
<organism evidence="3">
    <name type="scientific">freshwater metagenome</name>
    <dbReference type="NCBI Taxonomy" id="449393"/>
    <lineage>
        <taxon>unclassified sequences</taxon>
        <taxon>metagenomes</taxon>
        <taxon>ecological metagenomes</taxon>
    </lineage>
</organism>
<dbReference type="EMBL" id="CAFBOS010000123">
    <property type="protein sequence ID" value="CAB5004843.1"/>
    <property type="molecule type" value="Genomic_DNA"/>
</dbReference>
<feature type="domain" description="UGSC-like" evidence="1">
    <location>
        <begin position="3"/>
        <end position="73"/>
    </location>
</feature>
<gene>
    <name evidence="2" type="ORF">UFOPK2754_00307</name>
    <name evidence="3" type="ORF">UFOPK3139_01519</name>
    <name evidence="4" type="ORF">UFOPK3967_01889</name>
</gene>
<reference evidence="3" key="1">
    <citation type="submission" date="2020-05" db="EMBL/GenBank/DDBJ databases">
        <authorList>
            <person name="Chiriac C."/>
            <person name="Salcher M."/>
            <person name="Ghai R."/>
            <person name="Kavagutti S V."/>
        </authorList>
    </citation>
    <scope>NUCLEOTIDE SEQUENCE</scope>
</reference>
<dbReference type="EMBL" id="CAFABA010000058">
    <property type="protein sequence ID" value="CAB4831499.1"/>
    <property type="molecule type" value="Genomic_DNA"/>
</dbReference>
<name>A0A6J7AGZ3_9ZZZZ</name>
<evidence type="ECO:0000313" key="2">
    <source>
        <dbReference type="EMBL" id="CAB4728352.1"/>
    </source>
</evidence>
<sequence length="76" mass="8153">MGTVRDTVDIARHHVPACAVITEAFWTQSELVARSVGMPDVPRVRVPYPLAGAPRDTIAAAARNAVDEIMHALGFS</sequence>
<dbReference type="EMBL" id="CAEZYR010000006">
    <property type="protein sequence ID" value="CAB4728352.1"/>
    <property type="molecule type" value="Genomic_DNA"/>
</dbReference>
<evidence type="ECO:0000313" key="4">
    <source>
        <dbReference type="EMBL" id="CAB5004843.1"/>
    </source>
</evidence>
<proteinExistence type="predicted"/>
<evidence type="ECO:0000313" key="3">
    <source>
        <dbReference type="EMBL" id="CAB4831499.1"/>
    </source>
</evidence>
<dbReference type="AlphaFoldDB" id="A0A6J7AGZ3"/>
<protein>
    <submittedName>
        <fullName evidence="3">Unannotated protein</fullName>
    </submittedName>
</protein>
<evidence type="ECO:0000259" key="1">
    <source>
        <dbReference type="Pfam" id="PF24696"/>
    </source>
</evidence>